<keyword evidence="2" id="KW-1185">Reference proteome</keyword>
<proteinExistence type="predicted"/>
<accession>A0AAD6YDG6</accession>
<comment type="caution">
    <text evidence="1">The sequence shown here is derived from an EMBL/GenBank/DDBJ whole genome shotgun (WGS) entry which is preliminary data.</text>
</comment>
<reference evidence="1" key="1">
    <citation type="submission" date="2023-03" db="EMBL/GenBank/DDBJ databases">
        <title>Massive genome expansion in bonnet fungi (Mycena s.s.) driven by repeated elements and novel gene families across ecological guilds.</title>
        <authorList>
            <consortium name="Lawrence Berkeley National Laboratory"/>
            <person name="Harder C.B."/>
            <person name="Miyauchi S."/>
            <person name="Viragh M."/>
            <person name="Kuo A."/>
            <person name="Thoen E."/>
            <person name="Andreopoulos B."/>
            <person name="Lu D."/>
            <person name="Skrede I."/>
            <person name="Drula E."/>
            <person name="Henrissat B."/>
            <person name="Morin E."/>
            <person name="Kohler A."/>
            <person name="Barry K."/>
            <person name="LaButti K."/>
            <person name="Morin E."/>
            <person name="Salamov A."/>
            <person name="Lipzen A."/>
            <person name="Mereny Z."/>
            <person name="Hegedus B."/>
            <person name="Baldrian P."/>
            <person name="Stursova M."/>
            <person name="Weitz H."/>
            <person name="Taylor A."/>
            <person name="Grigoriev I.V."/>
            <person name="Nagy L.G."/>
            <person name="Martin F."/>
            <person name="Kauserud H."/>
        </authorList>
    </citation>
    <scope>NUCLEOTIDE SEQUENCE</scope>
    <source>
        <strain evidence="1">9144</strain>
    </source>
</reference>
<dbReference type="AlphaFoldDB" id="A0AAD6YDG6"/>
<protein>
    <submittedName>
        <fullName evidence="1">Uncharacterized protein</fullName>
    </submittedName>
</protein>
<evidence type="ECO:0000313" key="2">
    <source>
        <dbReference type="Proteomes" id="UP001219525"/>
    </source>
</evidence>
<sequence length="182" mass="20174">MRWLRQRLSRASLCTFVFSIMTYRSPTISASLTMTADSLYAANEAGSEILQVAGRSRNAHVILLNTYESINLVDQHVANSTRPSPRSAHTQRTPDDVLLFLRNLWVAATVEDCRDWERCATYDIRAILVLAGMKDSGCDLRTPARAHVLQYGIRLAGNPSVDTIQQDGNAGGEVKAVRSPRI</sequence>
<organism evidence="1 2">
    <name type="scientific">Mycena pura</name>
    <dbReference type="NCBI Taxonomy" id="153505"/>
    <lineage>
        <taxon>Eukaryota</taxon>
        <taxon>Fungi</taxon>
        <taxon>Dikarya</taxon>
        <taxon>Basidiomycota</taxon>
        <taxon>Agaricomycotina</taxon>
        <taxon>Agaricomycetes</taxon>
        <taxon>Agaricomycetidae</taxon>
        <taxon>Agaricales</taxon>
        <taxon>Marasmiineae</taxon>
        <taxon>Mycenaceae</taxon>
        <taxon>Mycena</taxon>
    </lineage>
</organism>
<name>A0AAD6YDG6_9AGAR</name>
<dbReference type="EMBL" id="JARJCW010000049">
    <property type="protein sequence ID" value="KAJ7203891.1"/>
    <property type="molecule type" value="Genomic_DNA"/>
</dbReference>
<evidence type="ECO:0000313" key="1">
    <source>
        <dbReference type="EMBL" id="KAJ7203891.1"/>
    </source>
</evidence>
<gene>
    <name evidence="1" type="ORF">GGX14DRAFT_648165</name>
</gene>
<dbReference type="Proteomes" id="UP001219525">
    <property type="component" value="Unassembled WGS sequence"/>
</dbReference>